<reference evidence="6" key="1">
    <citation type="journal article" date="2006" name="PLoS Biol.">
        <title>Macronuclear genome sequence of the ciliate Tetrahymena thermophila, a model eukaryote.</title>
        <authorList>
            <person name="Eisen J.A."/>
            <person name="Coyne R.S."/>
            <person name="Wu M."/>
            <person name="Wu D."/>
            <person name="Thiagarajan M."/>
            <person name="Wortman J.R."/>
            <person name="Badger J.H."/>
            <person name="Ren Q."/>
            <person name="Amedeo P."/>
            <person name="Jones K.M."/>
            <person name="Tallon L.J."/>
            <person name="Delcher A.L."/>
            <person name="Salzberg S.L."/>
            <person name="Silva J.C."/>
            <person name="Haas B.J."/>
            <person name="Majoros W.H."/>
            <person name="Farzad M."/>
            <person name="Carlton J.M."/>
            <person name="Smith R.K. Jr."/>
            <person name="Garg J."/>
            <person name="Pearlman R.E."/>
            <person name="Karrer K.M."/>
            <person name="Sun L."/>
            <person name="Manning G."/>
            <person name="Elde N.C."/>
            <person name="Turkewitz A.P."/>
            <person name="Asai D.J."/>
            <person name="Wilkes D.E."/>
            <person name="Wang Y."/>
            <person name="Cai H."/>
            <person name="Collins K."/>
            <person name="Stewart B.A."/>
            <person name="Lee S.R."/>
            <person name="Wilamowska K."/>
            <person name="Weinberg Z."/>
            <person name="Ruzzo W.L."/>
            <person name="Wloga D."/>
            <person name="Gaertig J."/>
            <person name="Frankel J."/>
            <person name="Tsao C.-C."/>
            <person name="Gorovsky M.A."/>
            <person name="Keeling P.J."/>
            <person name="Waller R.F."/>
            <person name="Patron N.J."/>
            <person name="Cherry J.M."/>
            <person name="Stover N.A."/>
            <person name="Krieger C.J."/>
            <person name="del Toro C."/>
            <person name="Ryder H.F."/>
            <person name="Williamson S.C."/>
            <person name="Barbeau R.A."/>
            <person name="Hamilton E.P."/>
            <person name="Orias E."/>
        </authorList>
    </citation>
    <scope>NUCLEOTIDE SEQUENCE [LARGE SCALE GENOMIC DNA]</scope>
    <source>
        <strain evidence="6">SB210</strain>
    </source>
</reference>
<name>Q23FX7_TETTS</name>
<dbReference type="RefSeq" id="XP_001015728.2">
    <property type="nucleotide sequence ID" value="XM_001015728.3"/>
</dbReference>
<feature type="domain" description="DRBM" evidence="4">
    <location>
        <begin position="248"/>
        <end position="284"/>
    </location>
</feature>
<dbReference type="HOGENOM" id="CLU_369023_0_0_1"/>
<feature type="region of interest" description="Disordered" evidence="3">
    <location>
        <begin position="305"/>
        <end position="330"/>
    </location>
</feature>
<keyword evidence="6" id="KW-1185">Reference proteome</keyword>
<dbReference type="SUPFAM" id="SSF54768">
    <property type="entry name" value="dsRNA-binding domain-like"/>
    <property type="match status" value="1"/>
</dbReference>
<feature type="compositionally biased region" description="Basic and acidic residues" evidence="3">
    <location>
        <begin position="305"/>
        <end position="326"/>
    </location>
</feature>
<evidence type="ECO:0000256" key="1">
    <source>
        <dbReference type="PROSITE-ProRule" id="PRU00266"/>
    </source>
</evidence>
<evidence type="ECO:0000256" key="3">
    <source>
        <dbReference type="SAM" id="MobiDB-lite"/>
    </source>
</evidence>
<feature type="coiled-coil region" evidence="2">
    <location>
        <begin position="418"/>
        <end position="474"/>
    </location>
</feature>
<dbReference type="Gene3D" id="3.30.160.20">
    <property type="match status" value="1"/>
</dbReference>
<sequence length="767" mass="90090">MNSQQELYNLNSFQNYQNMNQYPQNYPYYSNNQIIHPSQTANMNNSAGMQYINHEQNYPQYQQQSFNQQNYYHQEAAQYQNQNMFQVPPQQVNPYMGYQNNPPINQNVNNLNQNNLLQDQYKRSETQSNFQNSYNYSQQQQHDIDPSTIGIDQQLQTVKDKEEINLKTLNKKRKQQEIQECLIDQNKNDDQSPQKQDKNENNFVQNLMDDIQLYFPQKPLSVFLREYCSKMKRAMDIICDENEKGLGFSSYLIIDGKHYPKGIGKSKKDAREEASMNALAKMGEENSSVKNYFAVMVDKEKKVHQKFKNEKAKSSSSEQKSKSKDISEEEERALELYDPLHNYREDVSQLANQVLRLSVSYETLGDQNNWEVICSIGKSLKTMGQGLTIKDAKNISAYKMIHLIEQSNEKTIKTLARKALVQQKIDQTNLKLKELQELKAQKEKDEQNTQIKEIQKEQENLEKENKQHQQSLLNTYSCLIDSNYEKPQELQKPKIKSQQSIISSCLNKFKQKDVVSEEIYIKLRSKFDLLINSKQLFQNLGLVDFCIVGSHEFRLLRKNKLSIDVILNYNKEQLININTGEDIFYEAQKILKQILNNHTIKLEEKNQKKYIRVIDDLEKELEMIIYFSDVSGGSFCNEIHHAIWFSQVKTKIFDNKDISAMLKCLRMWKEASNININTSIIDFIMHTVTHKFTLINAPKNLVSFFEFVANEGIQDIINLKNKRNIEVTEMHFEMIQKINKEDLDQFVRQCQSIYNSCDYTFMKSISL</sequence>
<organism evidence="5 6">
    <name type="scientific">Tetrahymena thermophila (strain SB210)</name>
    <dbReference type="NCBI Taxonomy" id="312017"/>
    <lineage>
        <taxon>Eukaryota</taxon>
        <taxon>Sar</taxon>
        <taxon>Alveolata</taxon>
        <taxon>Ciliophora</taxon>
        <taxon>Intramacronucleata</taxon>
        <taxon>Oligohymenophorea</taxon>
        <taxon>Hymenostomatida</taxon>
        <taxon>Tetrahymenina</taxon>
        <taxon>Tetrahymenidae</taxon>
        <taxon>Tetrahymena</taxon>
    </lineage>
</organism>
<dbReference type="GO" id="GO:0003723">
    <property type="term" value="F:RNA binding"/>
    <property type="evidence" value="ECO:0007669"/>
    <property type="project" value="UniProtKB-UniRule"/>
</dbReference>
<keyword evidence="1" id="KW-0694">RNA-binding</keyword>
<dbReference type="InParanoid" id="Q23FX7"/>
<dbReference type="Proteomes" id="UP000009168">
    <property type="component" value="Unassembled WGS sequence"/>
</dbReference>
<evidence type="ECO:0000256" key="2">
    <source>
        <dbReference type="SAM" id="Coils"/>
    </source>
</evidence>
<dbReference type="InterPro" id="IPR014720">
    <property type="entry name" value="dsRBD_dom"/>
</dbReference>
<keyword evidence="2" id="KW-0175">Coiled coil</keyword>
<dbReference type="GeneID" id="7837033"/>
<proteinExistence type="predicted"/>
<dbReference type="Pfam" id="PF00035">
    <property type="entry name" value="dsrm"/>
    <property type="match status" value="1"/>
</dbReference>
<evidence type="ECO:0000313" key="5">
    <source>
        <dbReference type="EMBL" id="EAR95483.2"/>
    </source>
</evidence>
<dbReference type="PROSITE" id="PS50137">
    <property type="entry name" value="DS_RBD"/>
    <property type="match status" value="1"/>
</dbReference>
<protein>
    <submittedName>
        <fullName evidence="5">Double-stranded RNA-binding motif protein</fullName>
    </submittedName>
</protein>
<dbReference type="AlphaFoldDB" id="Q23FX7"/>
<evidence type="ECO:0000259" key="4">
    <source>
        <dbReference type="PROSITE" id="PS50137"/>
    </source>
</evidence>
<gene>
    <name evidence="5" type="ORF">TTHERM_00078870</name>
</gene>
<evidence type="ECO:0000313" key="6">
    <source>
        <dbReference type="Proteomes" id="UP000009168"/>
    </source>
</evidence>
<dbReference type="EMBL" id="GG662704">
    <property type="protein sequence ID" value="EAR95483.2"/>
    <property type="molecule type" value="Genomic_DNA"/>
</dbReference>
<accession>Q23FX7</accession>
<dbReference type="KEGG" id="tet:TTHERM_00078870"/>